<evidence type="ECO:0000313" key="4">
    <source>
        <dbReference type="Proteomes" id="UP001556631"/>
    </source>
</evidence>
<keyword evidence="1" id="KW-1278">Translocase</keyword>
<name>A0ABV3SZV4_9ACTN</name>
<dbReference type="Gene3D" id="3.40.50.1000">
    <property type="entry name" value="HAD superfamily/HAD-like"/>
    <property type="match status" value="1"/>
</dbReference>
<dbReference type="PANTHER" id="PTHR43520:SF8">
    <property type="entry name" value="P-TYPE CU(+) TRANSPORTER"/>
    <property type="match status" value="1"/>
</dbReference>
<proteinExistence type="predicted"/>
<protein>
    <submittedName>
        <fullName evidence="3">HAD family hydrolase</fullName>
    </submittedName>
</protein>
<gene>
    <name evidence="3" type="ORF">AB3X52_12570</name>
</gene>
<feature type="transmembrane region" description="Helical" evidence="2">
    <location>
        <begin position="107"/>
        <end position="128"/>
    </location>
</feature>
<dbReference type="Proteomes" id="UP001556631">
    <property type="component" value="Unassembled WGS sequence"/>
</dbReference>
<dbReference type="Pfam" id="PF00702">
    <property type="entry name" value="Hydrolase"/>
    <property type="match status" value="1"/>
</dbReference>
<dbReference type="SUPFAM" id="SSF56784">
    <property type="entry name" value="HAD-like"/>
    <property type="match status" value="1"/>
</dbReference>
<reference evidence="3 4" key="1">
    <citation type="submission" date="2024-07" db="EMBL/GenBank/DDBJ databases">
        <authorList>
            <person name="Lee S."/>
            <person name="Kang M."/>
        </authorList>
    </citation>
    <scope>NUCLEOTIDE SEQUENCE [LARGE SCALE GENOMIC DNA]</scope>
    <source>
        <strain evidence="3 4">DS6</strain>
    </source>
</reference>
<keyword evidence="4" id="KW-1185">Reference proteome</keyword>
<dbReference type="RefSeq" id="WP_367994429.1">
    <property type="nucleotide sequence ID" value="NZ_JBFPJR010000021.1"/>
</dbReference>
<sequence>MTTAPAATEAAGSCDATWRLRPWLARLCLALGLGVALALAAWSLAPALRGDGWRWAALALDTVALGCAVALRRPREWLRTESLTLIAGTASYALAWTAALGHRPPAAFVAAALVALVAICSATVSSAAAGIAGRPPWPRWYAPALLAVAGATLLIRGWTSDGISAYAATVAVLAAGAPGALAVALGAPLRLAARRGDEAGIQLHHTAALPAALAVDTLVLDGLTTLVEGKHVSSVDPLDETHLRNLRWFAGALAHASDHPVGRAIAKLAGRGNLSDVREHAGLGISGSVDRHPVRVGSPDWLGLPDAPPDGATQTVAVEVDARVLGTISVVDTVRDGSGEAVAALRAMGVEPVLVTDAPMARAQAITGQVGIESTLRPPLAQVMAQRSDEGARVAVLGPTARRAALVLGPQSDRISLERCDIVSAARAVGLCRDAAREVQLCARIALAWHAAMVALAASGVLVPWLAAVAALLGMGLVLGISHTTKLPRLAAPALSRV</sequence>
<feature type="transmembrane region" description="Helical" evidence="2">
    <location>
        <begin position="165"/>
        <end position="185"/>
    </location>
</feature>
<evidence type="ECO:0000313" key="3">
    <source>
        <dbReference type="EMBL" id="MEX0428457.1"/>
    </source>
</evidence>
<feature type="transmembrane region" description="Helical" evidence="2">
    <location>
        <begin position="27"/>
        <end position="47"/>
    </location>
</feature>
<keyword evidence="3" id="KW-0378">Hydrolase</keyword>
<dbReference type="InterPro" id="IPR036412">
    <property type="entry name" value="HAD-like_sf"/>
</dbReference>
<keyword evidence="2" id="KW-0472">Membrane</keyword>
<comment type="caution">
    <text evidence="3">The sequence shown here is derived from an EMBL/GenBank/DDBJ whole genome shotgun (WGS) entry which is preliminary data.</text>
</comment>
<evidence type="ECO:0000256" key="2">
    <source>
        <dbReference type="SAM" id="Phobius"/>
    </source>
</evidence>
<dbReference type="InterPro" id="IPR023214">
    <property type="entry name" value="HAD_sf"/>
</dbReference>
<feature type="transmembrane region" description="Helical" evidence="2">
    <location>
        <begin position="441"/>
        <end position="459"/>
    </location>
</feature>
<dbReference type="InterPro" id="IPR023299">
    <property type="entry name" value="ATPase_P-typ_cyto_dom_N"/>
</dbReference>
<organism evidence="3 4">
    <name type="scientific">Nocardioides eburneus</name>
    <dbReference type="NCBI Taxonomy" id="3231482"/>
    <lineage>
        <taxon>Bacteria</taxon>
        <taxon>Bacillati</taxon>
        <taxon>Actinomycetota</taxon>
        <taxon>Actinomycetes</taxon>
        <taxon>Propionibacteriales</taxon>
        <taxon>Nocardioidaceae</taxon>
        <taxon>Nocardioides</taxon>
    </lineage>
</organism>
<dbReference type="Gene3D" id="3.40.1110.10">
    <property type="entry name" value="Calcium-transporting ATPase, cytoplasmic domain N"/>
    <property type="match status" value="1"/>
</dbReference>
<feature type="transmembrane region" description="Helical" evidence="2">
    <location>
        <begin position="53"/>
        <end position="71"/>
    </location>
</feature>
<keyword evidence="2" id="KW-0812">Transmembrane</keyword>
<dbReference type="SUPFAM" id="SSF81660">
    <property type="entry name" value="Metal cation-transporting ATPase, ATP-binding domain N"/>
    <property type="match status" value="1"/>
</dbReference>
<accession>A0ABV3SZV4</accession>
<dbReference type="GO" id="GO:0016787">
    <property type="term" value="F:hydrolase activity"/>
    <property type="evidence" value="ECO:0007669"/>
    <property type="project" value="UniProtKB-KW"/>
</dbReference>
<dbReference type="PANTHER" id="PTHR43520">
    <property type="entry name" value="ATP7, ISOFORM B"/>
    <property type="match status" value="1"/>
</dbReference>
<feature type="transmembrane region" description="Helical" evidence="2">
    <location>
        <begin position="83"/>
        <end position="101"/>
    </location>
</feature>
<keyword evidence="2" id="KW-1133">Transmembrane helix</keyword>
<dbReference type="EMBL" id="JBFPJR010000021">
    <property type="protein sequence ID" value="MEX0428457.1"/>
    <property type="molecule type" value="Genomic_DNA"/>
</dbReference>
<evidence type="ECO:0000256" key="1">
    <source>
        <dbReference type="ARBA" id="ARBA00022967"/>
    </source>
</evidence>
<feature type="transmembrane region" description="Helical" evidence="2">
    <location>
        <begin position="140"/>
        <end position="159"/>
    </location>
</feature>